<dbReference type="Proteomes" id="UP001148662">
    <property type="component" value="Unassembled WGS sequence"/>
</dbReference>
<sequence length="516" mass="59216">MPTTPANLPVELFKPILSFYTPSQCKLNEAGIHKRTLSAVALVCRTWALTCQPKIFEEIVLRNAKDVYRLWELMSHPLSRIGGYVKTIEYVVTNENCRVPWIDIACRKLKRCPKLSSSVRFHLYAGRVTARRLATAVSSPMSRCHRVTCIDRLELGLVKFAWLQDLGRVVRELSCLTKVELYGIVWEEPKEGGELPALLPCLSPGNLPTCVYKMRWCTDDRMALWLACMCSLVRTCQLRIEDVRALYWITRSLSVPWTFPIEAWSEKDAIHVDAHEWKLEAALTTSTGTAQQSIYSLQLHIARTSAKDWKTIEAPVMSLRDLREVCFHFDHSDDMRTFATREIPLDMPRLWSSYKHQLTLCTAEGGDKHTVYHTNAVRQETEDWLENQANRCQWTSEQTARLTSAFRERDLGVYRPMIRKLGKALYPDAYLESDDEQDQGSDASDEESEIAERRLRGDTTEEKRKGKSGIEPKPEAREETAEFKSRTEDVGQRLEPRGSERAKQAREGPETLGESR</sequence>
<keyword evidence="2" id="KW-1185">Reference proteome</keyword>
<evidence type="ECO:0000313" key="2">
    <source>
        <dbReference type="Proteomes" id="UP001148662"/>
    </source>
</evidence>
<comment type="caution">
    <text evidence="1">The sequence shown here is derived from an EMBL/GenBank/DDBJ whole genome shotgun (WGS) entry which is preliminary data.</text>
</comment>
<proteinExistence type="predicted"/>
<gene>
    <name evidence="1" type="ORF">NM688_g2714</name>
</gene>
<dbReference type="EMBL" id="JANHOG010000356">
    <property type="protein sequence ID" value="KAJ3555192.1"/>
    <property type="molecule type" value="Genomic_DNA"/>
</dbReference>
<reference evidence="1" key="1">
    <citation type="submission" date="2022-07" db="EMBL/GenBank/DDBJ databases">
        <title>Genome Sequence of Phlebia brevispora.</title>
        <authorList>
            <person name="Buettner E."/>
        </authorList>
    </citation>
    <scope>NUCLEOTIDE SEQUENCE</scope>
    <source>
        <strain evidence="1">MPL23</strain>
    </source>
</reference>
<accession>A0ACC1T7Y5</accession>
<name>A0ACC1T7Y5_9APHY</name>
<protein>
    <submittedName>
        <fullName evidence="1">Uncharacterized protein</fullName>
    </submittedName>
</protein>
<evidence type="ECO:0000313" key="1">
    <source>
        <dbReference type="EMBL" id="KAJ3555192.1"/>
    </source>
</evidence>
<organism evidence="1 2">
    <name type="scientific">Phlebia brevispora</name>
    <dbReference type="NCBI Taxonomy" id="194682"/>
    <lineage>
        <taxon>Eukaryota</taxon>
        <taxon>Fungi</taxon>
        <taxon>Dikarya</taxon>
        <taxon>Basidiomycota</taxon>
        <taxon>Agaricomycotina</taxon>
        <taxon>Agaricomycetes</taxon>
        <taxon>Polyporales</taxon>
        <taxon>Meruliaceae</taxon>
        <taxon>Phlebia</taxon>
    </lineage>
</organism>